<reference evidence="1 2" key="1">
    <citation type="submission" date="2017-06" db="EMBL/GenBank/DDBJ databases">
        <authorList>
            <person name="Kim H.J."/>
            <person name="Triplett B.A."/>
        </authorList>
    </citation>
    <scope>NUCLEOTIDE SEQUENCE [LARGE SCALE GENOMIC DNA]</scope>
    <source>
        <strain evidence="1 2">DSM 19307</strain>
    </source>
</reference>
<dbReference type="EMBL" id="FZPD01000001">
    <property type="protein sequence ID" value="SNS45144.1"/>
    <property type="molecule type" value="Genomic_DNA"/>
</dbReference>
<organism evidence="1 2">
    <name type="scientific">Ekhidna lutea</name>
    <dbReference type="NCBI Taxonomy" id="447679"/>
    <lineage>
        <taxon>Bacteria</taxon>
        <taxon>Pseudomonadati</taxon>
        <taxon>Bacteroidota</taxon>
        <taxon>Cytophagia</taxon>
        <taxon>Cytophagales</taxon>
        <taxon>Reichenbachiellaceae</taxon>
        <taxon>Ekhidna</taxon>
    </lineage>
</organism>
<evidence type="ECO:0000313" key="1">
    <source>
        <dbReference type="EMBL" id="SNS45144.1"/>
    </source>
</evidence>
<accession>A0A239EMP6</accession>
<sequence>MTFVNLVTMETKLKEHLIQIAGRLTPESTLEDVYEQLSLLADIELSEQQEQSGQILTQSEVEQQSKEWLK</sequence>
<protein>
    <submittedName>
        <fullName evidence="1">Uncharacterized protein</fullName>
    </submittedName>
</protein>
<dbReference type="Proteomes" id="UP000198393">
    <property type="component" value="Unassembled WGS sequence"/>
</dbReference>
<proteinExistence type="predicted"/>
<name>A0A239EMP6_EKHLU</name>
<dbReference type="AlphaFoldDB" id="A0A239EMP6"/>
<keyword evidence="2" id="KW-1185">Reference proteome</keyword>
<evidence type="ECO:0000313" key="2">
    <source>
        <dbReference type="Proteomes" id="UP000198393"/>
    </source>
</evidence>
<gene>
    <name evidence="1" type="ORF">SAMN05421640_0201</name>
</gene>